<evidence type="ECO:0000256" key="9">
    <source>
        <dbReference type="ARBA" id="ARBA00049280"/>
    </source>
</evidence>
<accession>A0A177WLV1</accession>
<evidence type="ECO:0000256" key="1">
    <source>
        <dbReference type="ARBA" id="ARBA00004123"/>
    </source>
</evidence>
<dbReference type="PANTHER" id="PTHR24056:SF233">
    <property type="entry name" value="CYCLIN-DEPENDENT KINASE 9"/>
    <property type="match status" value="1"/>
</dbReference>
<feature type="region of interest" description="Disordered" evidence="11">
    <location>
        <begin position="121"/>
        <end position="237"/>
    </location>
</feature>
<feature type="compositionally biased region" description="Polar residues" evidence="11">
    <location>
        <begin position="407"/>
        <end position="416"/>
    </location>
</feature>
<dbReference type="GO" id="GO:0005524">
    <property type="term" value="F:ATP binding"/>
    <property type="evidence" value="ECO:0007669"/>
    <property type="project" value="UniProtKB-UniRule"/>
</dbReference>
<dbReference type="InterPro" id="IPR017441">
    <property type="entry name" value="Protein_kinase_ATP_BS"/>
</dbReference>
<dbReference type="InterPro" id="IPR011009">
    <property type="entry name" value="Kinase-like_dom_sf"/>
</dbReference>
<reference evidence="13 14" key="1">
    <citation type="submission" date="2006-10" db="EMBL/GenBank/DDBJ databases">
        <title>The Genome Sequence of Batrachochytrium dendrobatidis JEL423.</title>
        <authorList>
            <consortium name="The Broad Institute Genome Sequencing Platform"/>
            <person name="Birren B."/>
            <person name="Lander E."/>
            <person name="Galagan J."/>
            <person name="Cuomo C."/>
            <person name="Devon K."/>
            <person name="Jaffe D."/>
            <person name="Butler J."/>
            <person name="Alvarez P."/>
            <person name="Gnerre S."/>
            <person name="Grabherr M."/>
            <person name="Kleber M."/>
            <person name="Mauceli E."/>
            <person name="Brockman W."/>
            <person name="Young S."/>
            <person name="LaButti K."/>
            <person name="Sykes S."/>
            <person name="DeCaprio D."/>
            <person name="Crawford M."/>
            <person name="Koehrsen M."/>
            <person name="Engels R."/>
            <person name="Montgomery P."/>
            <person name="Pearson M."/>
            <person name="Howarth C."/>
            <person name="Larson L."/>
            <person name="White J."/>
            <person name="O'Leary S."/>
            <person name="Kodira C."/>
            <person name="Zeng Q."/>
            <person name="Yandava C."/>
            <person name="Alvarado L."/>
            <person name="Longcore J."/>
            <person name="James T."/>
        </authorList>
    </citation>
    <scope>NUCLEOTIDE SEQUENCE [LARGE SCALE GENOMIC DNA]</scope>
    <source>
        <strain evidence="13 14">JEL423</strain>
    </source>
</reference>
<feature type="compositionally biased region" description="Basic and acidic residues" evidence="11">
    <location>
        <begin position="1"/>
        <end position="16"/>
    </location>
</feature>
<feature type="compositionally biased region" description="Basic and acidic residues" evidence="11">
    <location>
        <begin position="1036"/>
        <end position="1048"/>
    </location>
</feature>
<feature type="compositionally biased region" description="Polar residues" evidence="11">
    <location>
        <begin position="164"/>
        <end position="190"/>
    </location>
</feature>
<evidence type="ECO:0000259" key="12">
    <source>
        <dbReference type="PROSITE" id="PS50011"/>
    </source>
</evidence>
<reference evidence="13 14" key="2">
    <citation type="submission" date="2016-05" db="EMBL/GenBank/DDBJ databases">
        <title>Lineage-specific infection strategies underlie the spectrum of fungal disease in amphibians.</title>
        <authorList>
            <person name="Cuomo C.A."/>
            <person name="Farrer R.A."/>
            <person name="James T."/>
            <person name="Longcore J."/>
            <person name="Birren B."/>
        </authorList>
    </citation>
    <scope>NUCLEOTIDE SEQUENCE [LARGE SCALE GENOMIC DNA]</scope>
    <source>
        <strain evidence="13 14">JEL423</strain>
    </source>
</reference>
<feature type="compositionally biased region" description="Polar residues" evidence="11">
    <location>
        <begin position="17"/>
        <end position="29"/>
    </location>
</feature>
<dbReference type="Gene3D" id="1.10.510.10">
    <property type="entry name" value="Transferase(Phosphotransferase) domain 1"/>
    <property type="match status" value="1"/>
</dbReference>
<evidence type="ECO:0000256" key="4">
    <source>
        <dbReference type="ARBA" id="ARBA00022679"/>
    </source>
</evidence>
<dbReference type="SMART" id="SM00220">
    <property type="entry name" value="S_TKc"/>
    <property type="match status" value="1"/>
</dbReference>
<feature type="region of interest" description="Disordered" evidence="11">
    <location>
        <begin position="311"/>
        <end position="429"/>
    </location>
</feature>
<dbReference type="EMBL" id="DS022304">
    <property type="protein sequence ID" value="OAJ40644.1"/>
    <property type="molecule type" value="Genomic_DNA"/>
</dbReference>
<evidence type="ECO:0000256" key="6">
    <source>
        <dbReference type="ARBA" id="ARBA00022777"/>
    </source>
</evidence>
<dbReference type="PROSITE" id="PS00108">
    <property type="entry name" value="PROTEIN_KINASE_ST"/>
    <property type="match status" value="1"/>
</dbReference>
<dbReference type="PROSITE" id="PS50011">
    <property type="entry name" value="PROTEIN_KINASE_DOM"/>
    <property type="match status" value="1"/>
</dbReference>
<feature type="compositionally biased region" description="Basic and acidic residues" evidence="11">
    <location>
        <begin position="152"/>
        <end position="163"/>
    </location>
</feature>
<feature type="compositionally biased region" description="Polar residues" evidence="11">
    <location>
        <begin position="215"/>
        <end position="229"/>
    </location>
</feature>
<feature type="compositionally biased region" description="Low complexity" evidence="11">
    <location>
        <begin position="812"/>
        <end position="831"/>
    </location>
</feature>
<feature type="compositionally biased region" description="Polar residues" evidence="11">
    <location>
        <begin position="371"/>
        <end position="387"/>
    </location>
</feature>
<dbReference type="VEuPathDB" id="FungiDB:BDEG_24351"/>
<evidence type="ECO:0000256" key="10">
    <source>
        <dbReference type="PROSITE-ProRule" id="PRU10141"/>
    </source>
</evidence>
<proteinExistence type="inferred from homology"/>
<feature type="domain" description="Protein kinase" evidence="12">
    <location>
        <begin position="437"/>
        <end position="735"/>
    </location>
</feature>
<dbReference type="GO" id="GO:0008353">
    <property type="term" value="F:RNA polymerase II CTD heptapeptide repeat kinase activity"/>
    <property type="evidence" value="ECO:0007669"/>
    <property type="project" value="UniProtKB-EC"/>
</dbReference>
<dbReference type="InterPro" id="IPR000719">
    <property type="entry name" value="Prot_kinase_dom"/>
</dbReference>
<dbReference type="GO" id="GO:0005634">
    <property type="term" value="C:nucleus"/>
    <property type="evidence" value="ECO:0007669"/>
    <property type="project" value="UniProtKB-SubCell"/>
</dbReference>
<feature type="binding site" evidence="10">
    <location>
        <position position="466"/>
    </location>
    <ligand>
        <name>ATP</name>
        <dbReference type="ChEBI" id="CHEBI:30616"/>
    </ligand>
</feature>
<name>A0A177WLV1_BATDL</name>
<feature type="region of interest" description="Disordered" evidence="11">
    <location>
        <begin position="918"/>
        <end position="1048"/>
    </location>
</feature>
<keyword evidence="8" id="KW-0539">Nucleus</keyword>
<feature type="compositionally biased region" description="Low complexity" evidence="11">
    <location>
        <begin position="840"/>
        <end position="851"/>
    </location>
</feature>
<feature type="compositionally biased region" description="Polar residues" evidence="11">
    <location>
        <begin position="861"/>
        <end position="870"/>
    </location>
</feature>
<feature type="compositionally biased region" description="Basic and acidic residues" evidence="11">
    <location>
        <begin position="1012"/>
        <end position="1021"/>
    </location>
</feature>
<evidence type="ECO:0000256" key="3">
    <source>
        <dbReference type="ARBA" id="ARBA00022527"/>
    </source>
</evidence>
<keyword evidence="7 10" id="KW-0067">ATP-binding</keyword>
<evidence type="ECO:0000256" key="7">
    <source>
        <dbReference type="ARBA" id="ARBA00022840"/>
    </source>
</evidence>
<evidence type="ECO:0000256" key="11">
    <source>
        <dbReference type="SAM" id="MobiDB-lite"/>
    </source>
</evidence>
<evidence type="ECO:0000313" key="13">
    <source>
        <dbReference type="EMBL" id="OAJ40644.1"/>
    </source>
</evidence>
<keyword evidence="3" id="KW-0723">Serine/threonine-protein kinase</keyword>
<evidence type="ECO:0000256" key="8">
    <source>
        <dbReference type="ARBA" id="ARBA00023242"/>
    </source>
</evidence>
<dbReference type="AlphaFoldDB" id="A0A177WLV1"/>
<dbReference type="STRING" id="403673.A0A177WLV1"/>
<feature type="compositionally biased region" description="Polar residues" evidence="11">
    <location>
        <begin position="983"/>
        <end position="1010"/>
    </location>
</feature>
<evidence type="ECO:0000256" key="5">
    <source>
        <dbReference type="ARBA" id="ARBA00022741"/>
    </source>
</evidence>
<organism evidence="13 14">
    <name type="scientific">Batrachochytrium dendrobatidis (strain JEL423)</name>
    <dbReference type="NCBI Taxonomy" id="403673"/>
    <lineage>
        <taxon>Eukaryota</taxon>
        <taxon>Fungi</taxon>
        <taxon>Fungi incertae sedis</taxon>
        <taxon>Chytridiomycota</taxon>
        <taxon>Chytridiomycota incertae sedis</taxon>
        <taxon>Chytridiomycetes</taxon>
        <taxon>Rhizophydiales</taxon>
        <taxon>Rhizophydiales incertae sedis</taxon>
        <taxon>Batrachochytrium</taxon>
    </lineage>
</organism>
<evidence type="ECO:0000256" key="2">
    <source>
        <dbReference type="ARBA" id="ARBA00006485"/>
    </source>
</evidence>
<dbReference type="Gene3D" id="3.30.200.20">
    <property type="entry name" value="Phosphorylase Kinase, domain 1"/>
    <property type="match status" value="1"/>
</dbReference>
<dbReference type="InterPro" id="IPR050108">
    <property type="entry name" value="CDK"/>
</dbReference>
<dbReference type="FunFam" id="1.10.510.10:FF:000415">
    <property type="entry name" value="CMGC/CDK/CRK7 protein kinase, variant"/>
    <property type="match status" value="1"/>
</dbReference>
<dbReference type="PANTHER" id="PTHR24056">
    <property type="entry name" value="CELL DIVISION PROTEIN KINASE"/>
    <property type="match status" value="1"/>
</dbReference>
<dbReference type="Proteomes" id="UP000077115">
    <property type="component" value="Unassembled WGS sequence"/>
</dbReference>
<sequence length="1048" mass="114422">MDKPENTVEPLMDKDSFSGNGPSDSNNQKPLDMTESISRGVKRPLADDTHGDCEASEKDKTGETSFNRMDSPANHSVASSFKVSPSNTCSGLADESATCTSFVKRQAFEKISTESFDSIAAATTEPNAESGDCLNSNDQGVIEPVTTETDALVDHTAEHDKMHGTTSTRSTSLFSDSGESSPRSQHIQDNINEDDYQSDNEPLPPVPQAPRHPAATQNAHAEFSITESDAAQDNEDSVSYSTPAARCSIITIDTAAAYPTLSPVPVIISNGADSPRRDSNISIEEGELYEDAELSNATGNESADRPNALLLTGVSSRPNPRSTTSLNQDSGQNSTADLCASSRSAVENTVVASESTSLSKKREPDTLQAPADQNSGHSASAVRYSNTGGDGNQFVPNSPFSVIADGSSKSPDVRSQTSRDHSYDPNRFTGCSPHTDYEFQKKIGEGTFGEVTIGQHKASKAIVALKKILIHNDKEGMPITALREIKILKSLSHDNVITLREMAYKAGDKGKRGRGTMFMVFPYMDHDLTGLLENPQVRFTPSQIKSYLHQLLLGVEYMHRNKILHRDMKGSNILVDNSGHLKIADFGLARAYVENDTKGYTNMVVTRWYRPPELLMGATRYNGQIDIWGVGCVFGEMLKRRPILTGADDMDQLERIFILCGTPNETTWPGYRKLPIFDPNTGTITSFRNEHKRSIHEKFPSNHFAPSTVNLLDQFLMLDPNKRPTASKALEHDYFFMPPKAAVPGTSDFQSWPTSHELASRLAKEEAAAKARLIEGTGMRSQATHLQHHFDATLVADLQNRRHGNSGQNQGNRQANSHSSSYSNTNNRNSRQTQFNKPHGQYGSTQSQQQYKPPLNHRQQHSQAMPSIITQPPPPPPSTKGHSATSPPPPMAQFPQPPPPFMFAPGLPMMMAPGQPPAPGALHTQRHGQNGAPPPQPWFNAGHLPLNIQPPPPPPPPMQQLATAHPSPPKIPPFNAASMDGIPNSTQFPNQACFNTTGASGNRQQYSGNRRVSMDGQRHDAGGNQQRSTGGNGSRDFSRRGDQHDRRR</sequence>
<dbReference type="Pfam" id="PF00069">
    <property type="entry name" value="Pkinase"/>
    <property type="match status" value="1"/>
</dbReference>
<dbReference type="OrthoDB" id="28397at2759"/>
<dbReference type="InterPro" id="IPR008271">
    <property type="entry name" value="Ser/Thr_kinase_AS"/>
</dbReference>
<feature type="compositionally biased region" description="Polar residues" evidence="11">
    <location>
        <begin position="63"/>
        <end position="90"/>
    </location>
</feature>
<evidence type="ECO:0000313" key="14">
    <source>
        <dbReference type="Proteomes" id="UP000077115"/>
    </source>
</evidence>
<dbReference type="PROSITE" id="PS00107">
    <property type="entry name" value="PROTEIN_KINASE_ATP"/>
    <property type="match status" value="1"/>
</dbReference>
<feature type="compositionally biased region" description="Pro residues" evidence="11">
    <location>
        <begin position="886"/>
        <end position="902"/>
    </location>
</feature>
<comment type="catalytic activity">
    <reaction evidence="9">
        <text>[DNA-directed RNA polymerase] + ATP = phospho-[DNA-directed RNA polymerase] + ADP + H(+)</text>
        <dbReference type="Rhea" id="RHEA:10216"/>
        <dbReference type="Rhea" id="RHEA-COMP:11321"/>
        <dbReference type="Rhea" id="RHEA-COMP:11322"/>
        <dbReference type="ChEBI" id="CHEBI:15378"/>
        <dbReference type="ChEBI" id="CHEBI:30616"/>
        <dbReference type="ChEBI" id="CHEBI:43176"/>
        <dbReference type="ChEBI" id="CHEBI:68546"/>
        <dbReference type="ChEBI" id="CHEBI:456216"/>
        <dbReference type="EC" id="2.7.11.23"/>
    </reaction>
</comment>
<keyword evidence="4" id="KW-0808">Transferase</keyword>
<dbReference type="SUPFAM" id="SSF56112">
    <property type="entry name" value="Protein kinase-like (PK-like)"/>
    <property type="match status" value="1"/>
</dbReference>
<gene>
    <name evidence="13" type="ORF">BDEG_24351</name>
</gene>
<dbReference type="eggNOG" id="KOG0600">
    <property type="taxonomic scope" value="Eukaryota"/>
</dbReference>
<keyword evidence="5 10" id="KW-0547">Nucleotide-binding</keyword>
<feature type="region of interest" description="Disordered" evidence="11">
    <location>
        <begin position="1"/>
        <end position="95"/>
    </location>
</feature>
<feature type="compositionally biased region" description="Polar residues" evidence="11">
    <location>
        <begin position="313"/>
        <end position="358"/>
    </location>
</feature>
<dbReference type="GO" id="GO:0004693">
    <property type="term" value="F:cyclin-dependent protein serine/threonine kinase activity"/>
    <property type="evidence" value="ECO:0007669"/>
    <property type="project" value="TreeGrafter"/>
</dbReference>
<dbReference type="FunFam" id="3.30.200.20:FF:000514">
    <property type="entry name" value="Serine/threonine-protein kinase BUR1"/>
    <property type="match status" value="1"/>
</dbReference>
<comment type="similarity">
    <text evidence="2">Belongs to the protein kinase superfamily. CMGC Ser/Thr protein kinase family. CDC2/CDKX subfamily.</text>
</comment>
<feature type="compositionally biased region" description="Pro residues" evidence="11">
    <location>
        <begin position="948"/>
        <end position="958"/>
    </location>
</feature>
<comment type="subcellular location">
    <subcellularLocation>
        <location evidence="1">Nucleus</location>
    </subcellularLocation>
</comment>
<protein>
    <recommendedName>
        <fullName evidence="12">Protein kinase domain-containing protein</fullName>
    </recommendedName>
</protein>
<feature type="region of interest" description="Disordered" evidence="11">
    <location>
        <begin position="802"/>
        <end position="905"/>
    </location>
</feature>
<keyword evidence="6" id="KW-0418">Kinase</keyword>
<feature type="compositionally biased region" description="Basic and acidic residues" evidence="11">
    <location>
        <begin position="44"/>
        <end position="62"/>
    </location>
</feature>